<dbReference type="InParanoid" id="A0A067N0H8"/>
<organism evidence="1 2">
    <name type="scientific">Botryobasidium botryosum (strain FD-172 SS1)</name>
    <dbReference type="NCBI Taxonomy" id="930990"/>
    <lineage>
        <taxon>Eukaryota</taxon>
        <taxon>Fungi</taxon>
        <taxon>Dikarya</taxon>
        <taxon>Basidiomycota</taxon>
        <taxon>Agaricomycotina</taxon>
        <taxon>Agaricomycetes</taxon>
        <taxon>Cantharellales</taxon>
        <taxon>Botryobasidiaceae</taxon>
        <taxon>Botryobasidium</taxon>
    </lineage>
</organism>
<keyword evidence="2" id="KW-1185">Reference proteome</keyword>
<dbReference type="Proteomes" id="UP000027195">
    <property type="component" value="Unassembled WGS sequence"/>
</dbReference>
<name>A0A067N0H8_BOTB1</name>
<dbReference type="HOGENOM" id="CLU_927471_0_0_1"/>
<sequence length="300" mass="33177">MSHVGLASSTTAERPKPVDCTGYPWFQLCLKAAHKAVEDNICASRDQVSQPRYPWFDLYPPFKSSQSNIILSTLENGARLRAIQEGCSEDTPKISQELGCPYAELCAAIKNKEVAPLMAVHEPVRPECSLSAPFHGAAAKTCHRTDYPDIEPCPIPNHFSTRSSTQHLPELAVEPFPAASRELSSLLNISYTDCVIPDYPPPEYTRGSYESEYAYTELSFPFEEALSTRGAAMIAEERERTRQLAQGATSRKVKAKSKGSVRKALRSKRAMAGKCCRTVWGAVVPILDRLGPTEDEVFLH</sequence>
<reference evidence="2" key="1">
    <citation type="journal article" date="2014" name="Proc. Natl. Acad. Sci. U.S.A.">
        <title>Extensive sampling of basidiomycete genomes demonstrates inadequacy of the white-rot/brown-rot paradigm for wood decay fungi.</title>
        <authorList>
            <person name="Riley R."/>
            <person name="Salamov A.A."/>
            <person name="Brown D.W."/>
            <person name="Nagy L.G."/>
            <person name="Floudas D."/>
            <person name="Held B.W."/>
            <person name="Levasseur A."/>
            <person name="Lombard V."/>
            <person name="Morin E."/>
            <person name="Otillar R."/>
            <person name="Lindquist E.A."/>
            <person name="Sun H."/>
            <person name="LaButti K.M."/>
            <person name="Schmutz J."/>
            <person name="Jabbour D."/>
            <person name="Luo H."/>
            <person name="Baker S.E."/>
            <person name="Pisabarro A.G."/>
            <person name="Walton J.D."/>
            <person name="Blanchette R.A."/>
            <person name="Henrissat B."/>
            <person name="Martin F."/>
            <person name="Cullen D."/>
            <person name="Hibbett D.S."/>
            <person name="Grigoriev I.V."/>
        </authorList>
    </citation>
    <scope>NUCLEOTIDE SEQUENCE [LARGE SCALE GENOMIC DNA]</scope>
    <source>
        <strain evidence="2">FD-172 SS1</strain>
    </source>
</reference>
<gene>
    <name evidence="1" type="ORF">BOTBODRAFT_172111</name>
</gene>
<accession>A0A067N0H8</accession>
<dbReference type="AlphaFoldDB" id="A0A067N0H8"/>
<evidence type="ECO:0000313" key="1">
    <source>
        <dbReference type="EMBL" id="KDQ17672.1"/>
    </source>
</evidence>
<protein>
    <submittedName>
        <fullName evidence="1">Uncharacterized protein</fullName>
    </submittedName>
</protein>
<evidence type="ECO:0000313" key="2">
    <source>
        <dbReference type="Proteomes" id="UP000027195"/>
    </source>
</evidence>
<dbReference type="EMBL" id="KL198023">
    <property type="protein sequence ID" value="KDQ17672.1"/>
    <property type="molecule type" value="Genomic_DNA"/>
</dbReference>
<proteinExistence type="predicted"/>